<evidence type="ECO:0000313" key="4">
    <source>
        <dbReference type="Proteomes" id="UP000233256"/>
    </source>
</evidence>
<dbReference type="EMBL" id="PGXC01000069">
    <property type="protein sequence ID" value="PKK88074.1"/>
    <property type="molecule type" value="Genomic_DNA"/>
</dbReference>
<dbReference type="Proteomes" id="UP000233256">
    <property type="component" value="Unassembled WGS sequence"/>
</dbReference>
<feature type="transmembrane region" description="Helical" evidence="1">
    <location>
        <begin position="104"/>
        <end position="128"/>
    </location>
</feature>
<feature type="chain" id="PRO_5014923198" evidence="2">
    <location>
        <begin position="31"/>
        <end position="201"/>
    </location>
</feature>
<proteinExistence type="predicted"/>
<comment type="caution">
    <text evidence="3">The sequence shown here is derived from an EMBL/GenBank/DDBJ whole genome shotgun (WGS) entry which is preliminary data.</text>
</comment>
<sequence>MHRMKASGENFAVYVLTACCLLLPTTPAMANPISGSENFAIITPPCLLMEALLVAFLLSGYCFRGLRVFSIWMFVTVVTFSLMILYISSLFHHIEILEHELSPMMGFLVVLSGEILVIISEAWVMTVLAGRKFMTYSPLNFPMSISLRVSLYGNCLSLFAGLFISSQPTEKLPAIVLSTLGLMLSIILIRELLFKFHKPAG</sequence>
<keyword evidence="1" id="KW-1133">Transmembrane helix</keyword>
<reference evidence="3 4" key="1">
    <citation type="journal article" date="2017" name="ISME J.">
        <title>Potential for microbial H2 and metal transformations associated with novel bacteria and archaea in deep terrestrial subsurface sediments.</title>
        <authorList>
            <person name="Hernsdorf A.W."/>
            <person name="Amano Y."/>
            <person name="Miyakawa K."/>
            <person name="Ise K."/>
            <person name="Suzuki Y."/>
            <person name="Anantharaman K."/>
            <person name="Probst A."/>
            <person name="Burstein D."/>
            <person name="Thomas B.C."/>
            <person name="Banfield J.F."/>
        </authorList>
    </citation>
    <scope>NUCLEOTIDE SEQUENCE [LARGE SCALE GENOMIC DNA]</scope>
    <source>
        <strain evidence="3">HGW-Wallbacteria-1</strain>
    </source>
</reference>
<accession>A0A2N1PIB9</accession>
<organism evidence="3 4">
    <name type="scientific">Candidatus Wallbacteria bacterium HGW-Wallbacteria-1</name>
    <dbReference type="NCBI Taxonomy" id="2013854"/>
    <lineage>
        <taxon>Bacteria</taxon>
        <taxon>Candidatus Walliibacteriota</taxon>
    </lineage>
</organism>
<feature type="transmembrane region" description="Helical" evidence="1">
    <location>
        <begin position="71"/>
        <end position="92"/>
    </location>
</feature>
<protein>
    <submittedName>
        <fullName evidence="3">Uncharacterized protein</fullName>
    </submittedName>
</protein>
<feature type="transmembrane region" description="Helical" evidence="1">
    <location>
        <begin position="40"/>
        <end position="59"/>
    </location>
</feature>
<evidence type="ECO:0000313" key="3">
    <source>
        <dbReference type="EMBL" id="PKK88074.1"/>
    </source>
</evidence>
<keyword evidence="1" id="KW-0812">Transmembrane</keyword>
<dbReference type="AlphaFoldDB" id="A0A2N1PIB9"/>
<keyword evidence="1" id="KW-0472">Membrane</keyword>
<evidence type="ECO:0000256" key="2">
    <source>
        <dbReference type="SAM" id="SignalP"/>
    </source>
</evidence>
<keyword evidence="2" id="KW-0732">Signal</keyword>
<feature type="signal peptide" evidence="2">
    <location>
        <begin position="1"/>
        <end position="30"/>
    </location>
</feature>
<gene>
    <name evidence="3" type="ORF">CVV64_20390</name>
</gene>
<name>A0A2N1PIB9_9BACT</name>
<feature type="transmembrane region" description="Helical" evidence="1">
    <location>
        <begin position="149"/>
        <end position="166"/>
    </location>
</feature>
<feature type="transmembrane region" description="Helical" evidence="1">
    <location>
        <begin position="172"/>
        <end position="189"/>
    </location>
</feature>
<evidence type="ECO:0000256" key="1">
    <source>
        <dbReference type="SAM" id="Phobius"/>
    </source>
</evidence>